<evidence type="ECO:0000256" key="5">
    <source>
        <dbReference type="ARBA" id="ARBA00022645"/>
    </source>
</evidence>
<keyword evidence="10" id="KW-0133">Cell shape</keyword>
<evidence type="ECO:0000256" key="12">
    <source>
        <dbReference type="ARBA" id="ARBA00023136"/>
    </source>
</evidence>
<keyword evidence="7" id="KW-0328">Glycosyltransferase</keyword>
<dbReference type="PANTHER" id="PTHR32282">
    <property type="entry name" value="BINDING PROTEIN TRANSPEPTIDASE, PUTATIVE-RELATED"/>
    <property type="match status" value="1"/>
</dbReference>
<organism evidence="20 21">
    <name type="scientific">Paenibacillus sambharensis</name>
    <dbReference type="NCBI Taxonomy" id="1803190"/>
    <lineage>
        <taxon>Bacteria</taxon>
        <taxon>Bacillati</taxon>
        <taxon>Bacillota</taxon>
        <taxon>Bacilli</taxon>
        <taxon>Bacillales</taxon>
        <taxon>Paenibacillaceae</taxon>
        <taxon>Paenibacillus</taxon>
    </lineage>
</organism>
<evidence type="ECO:0000256" key="1">
    <source>
        <dbReference type="ARBA" id="ARBA00004236"/>
    </source>
</evidence>
<dbReference type="OrthoDB" id="9766909at2"/>
<dbReference type="GO" id="GO:0005886">
    <property type="term" value="C:plasma membrane"/>
    <property type="evidence" value="ECO:0007669"/>
    <property type="project" value="UniProtKB-SubCell"/>
</dbReference>
<evidence type="ECO:0000256" key="4">
    <source>
        <dbReference type="ARBA" id="ARBA00022475"/>
    </source>
</evidence>
<keyword evidence="9" id="KW-0378">Hydrolase</keyword>
<dbReference type="FunFam" id="1.10.3810.10:FF:000001">
    <property type="entry name" value="Penicillin-binding protein 1A"/>
    <property type="match status" value="1"/>
</dbReference>
<dbReference type="GO" id="GO:0071555">
    <property type="term" value="P:cell wall organization"/>
    <property type="evidence" value="ECO:0007669"/>
    <property type="project" value="UniProtKB-KW"/>
</dbReference>
<evidence type="ECO:0000313" key="20">
    <source>
        <dbReference type="EMBL" id="PZD96486.1"/>
    </source>
</evidence>
<comment type="similarity">
    <text evidence="3">In the N-terminal section; belongs to the glycosyltransferase 51 family.</text>
</comment>
<comment type="subcellular location">
    <subcellularLocation>
        <location evidence="1">Cell membrane</location>
    </subcellularLocation>
</comment>
<accession>A0A2W1LB97</accession>
<evidence type="ECO:0000259" key="19">
    <source>
        <dbReference type="Pfam" id="PF00912"/>
    </source>
</evidence>
<keyword evidence="21" id="KW-1185">Reference proteome</keyword>
<dbReference type="GO" id="GO:0030288">
    <property type="term" value="C:outer membrane-bounded periplasmic space"/>
    <property type="evidence" value="ECO:0007669"/>
    <property type="project" value="TreeGrafter"/>
</dbReference>
<gene>
    <name evidence="20" type="ORF">DNH61_08090</name>
</gene>
<dbReference type="InterPro" id="IPR023346">
    <property type="entry name" value="Lysozyme-like_dom_sf"/>
</dbReference>
<dbReference type="EMBL" id="QKRB01000038">
    <property type="protein sequence ID" value="PZD96486.1"/>
    <property type="molecule type" value="Genomic_DNA"/>
</dbReference>
<feature type="chain" id="PRO_5038390901" evidence="17">
    <location>
        <begin position="20"/>
        <end position="656"/>
    </location>
</feature>
<feature type="signal peptide" evidence="17">
    <location>
        <begin position="1"/>
        <end position="19"/>
    </location>
</feature>
<evidence type="ECO:0000313" key="21">
    <source>
        <dbReference type="Proteomes" id="UP000249522"/>
    </source>
</evidence>
<dbReference type="Gene3D" id="1.10.3810.10">
    <property type="entry name" value="Biosynthetic peptidoglycan transglycosylase-like"/>
    <property type="match status" value="1"/>
</dbReference>
<sequence>MLLLLIGSLLYLRAQSLPAAAVSQTSQMLDIHGNVIDTFHAGENRRSIKLKEISPYAVQATLAIEDRRFYDHLGFDFKGMARAMLINVQNLSKKQGASTLTQQLARNLYLTHERTWSRKLKEAAYTAQLEMSYSKDEILTMYMNQIYYGHGAYGIEAAAVTYFGKPASQLTLAESAMLAGVPKGPKYYSPYMNMKSAKDRQLTILDVMVEEGMITRAEADKAYNEMLSFQPLSAGNQEGFAPYFRDYIRTVAVDKLGIDEHLLNEGGIRIHTTLDPHAQKAAEEAVAAGFPADSEQQAALIAIDPRTGYIKAMVGGRDYKTNQYNRVFAKTRQPGSSFKPFVYLTALESGMTPLHMFRSEPTAFTYDEGRQTYEPSNHNDKYAGEDIDMRRALASSDNIYAVHTIMAVGPDKVIETARRLGIDSPMDPVPSLALGTFPVSPFEMASAFGAFANSGKHIEPIAITRIEDKNGRILYDAAPEETPVMEPAHAYVLTSLMESVFKPGGTAARVSAAIKRPVAGKTGTTASDAWLVGYTPELVTAVWVGYDKGRTITTAEAHRAAPIFAAFTEKALETVPPKMFPVPEGVVTVYVDPSTGKLAGESCPDKRLETFVAGTEPTELCGEHTDEAGSEESAAEVPAKEKHHSWWSDLKRWWNG</sequence>
<keyword evidence="4" id="KW-1003">Cell membrane</keyword>
<feature type="domain" description="Glycosyl transferase family 51" evidence="19">
    <location>
        <begin position="33"/>
        <end position="208"/>
    </location>
</feature>
<evidence type="ECO:0000256" key="8">
    <source>
        <dbReference type="ARBA" id="ARBA00022679"/>
    </source>
</evidence>
<keyword evidence="12" id="KW-0472">Membrane</keyword>
<name>A0A2W1LB97_9BACL</name>
<keyword evidence="8" id="KW-0808">Transferase</keyword>
<comment type="caution">
    <text evidence="20">The sequence shown here is derived from an EMBL/GenBank/DDBJ whole genome shotgun (WGS) entry which is preliminary data.</text>
</comment>
<evidence type="ECO:0000256" key="17">
    <source>
        <dbReference type="SAM" id="SignalP"/>
    </source>
</evidence>
<protein>
    <submittedName>
        <fullName evidence="20">Carboxypeptidase</fullName>
    </submittedName>
</protein>
<keyword evidence="13" id="KW-0511">Multifunctional enzyme</keyword>
<proteinExistence type="inferred from homology"/>
<dbReference type="InterPro" id="IPR001460">
    <property type="entry name" value="PCN-bd_Tpept"/>
</dbReference>
<dbReference type="Pfam" id="PF00905">
    <property type="entry name" value="Transpeptidase"/>
    <property type="match status" value="1"/>
</dbReference>
<dbReference type="GO" id="GO:0006508">
    <property type="term" value="P:proteolysis"/>
    <property type="evidence" value="ECO:0007669"/>
    <property type="project" value="UniProtKB-KW"/>
</dbReference>
<dbReference type="InterPro" id="IPR036950">
    <property type="entry name" value="PBP_transglycosylase"/>
</dbReference>
<evidence type="ECO:0000256" key="3">
    <source>
        <dbReference type="ARBA" id="ARBA00007739"/>
    </source>
</evidence>
<evidence type="ECO:0000256" key="10">
    <source>
        <dbReference type="ARBA" id="ARBA00022960"/>
    </source>
</evidence>
<dbReference type="GO" id="GO:0008955">
    <property type="term" value="F:peptidoglycan glycosyltransferase activity"/>
    <property type="evidence" value="ECO:0007669"/>
    <property type="project" value="UniProtKB-EC"/>
</dbReference>
<dbReference type="GO" id="GO:0008360">
    <property type="term" value="P:regulation of cell shape"/>
    <property type="evidence" value="ECO:0007669"/>
    <property type="project" value="UniProtKB-KW"/>
</dbReference>
<keyword evidence="5 20" id="KW-0121">Carboxypeptidase</keyword>
<evidence type="ECO:0000256" key="9">
    <source>
        <dbReference type="ARBA" id="ARBA00022801"/>
    </source>
</evidence>
<dbReference type="AlphaFoldDB" id="A0A2W1LB97"/>
<dbReference type="Pfam" id="PF00912">
    <property type="entry name" value="Transgly"/>
    <property type="match status" value="1"/>
</dbReference>
<keyword evidence="14" id="KW-0961">Cell wall biogenesis/degradation</keyword>
<dbReference type="InterPro" id="IPR001264">
    <property type="entry name" value="Glyco_trans_51"/>
</dbReference>
<evidence type="ECO:0000256" key="16">
    <source>
        <dbReference type="ARBA" id="ARBA00049902"/>
    </source>
</evidence>
<dbReference type="InterPro" id="IPR050396">
    <property type="entry name" value="Glycosyltr_51/Transpeptidase"/>
</dbReference>
<evidence type="ECO:0000256" key="2">
    <source>
        <dbReference type="ARBA" id="ARBA00007090"/>
    </source>
</evidence>
<evidence type="ECO:0000256" key="13">
    <source>
        <dbReference type="ARBA" id="ARBA00023268"/>
    </source>
</evidence>
<dbReference type="Proteomes" id="UP000249522">
    <property type="component" value="Unassembled WGS sequence"/>
</dbReference>
<dbReference type="SUPFAM" id="SSF53955">
    <property type="entry name" value="Lysozyme-like"/>
    <property type="match status" value="1"/>
</dbReference>
<evidence type="ECO:0000256" key="7">
    <source>
        <dbReference type="ARBA" id="ARBA00022676"/>
    </source>
</evidence>
<dbReference type="GO" id="GO:0009252">
    <property type="term" value="P:peptidoglycan biosynthetic process"/>
    <property type="evidence" value="ECO:0007669"/>
    <property type="project" value="UniProtKB-KW"/>
</dbReference>
<dbReference type="NCBIfam" id="TIGR02074">
    <property type="entry name" value="PBP_1a_fam"/>
    <property type="match status" value="1"/>
</dbReference>
<keyword evidence="11" id="KW-0573">Peptidoglycan synthesis</keyword>
<evidence type="ECO:0000259" key="18">
    <source>
        <dbReference type="Pfam" id="PF00905"/>
    </source>
</evidence>
<dbReference type="SUPFAM" id="SSF56601">
    <property type="entry name" value="beta-lactamase/transpeptidase-like"/>
    <property type="match status" value="1"/>
</dbReference>
<dbReference type="GO" id="GO:0008658">
    <property type="term" value="F:penicillin binding"/>
    <property type="evidence" value="ECO:0007669"/>
    <property type="project" value="InterPro"/>
</dbReference>
<feature type="domain" description="Penicillin-binding protein transpeptidase" evidence="18">
    <location>
        <begin position="300"/>
        <end position="567"/>
    </location>
</feature>
<comment type="catalytic activity">
    <reaction evidence="15">
        <text>Preferential cleavage: (Ac)2-L-Lys-D-Ala-|-D-Ala. Also transpeptidation of peptidyl-alanyl moieties that are N-acyl substituents of D-alanine.</text>
        <dbReference type="EC" id="3.4.16.4"/>
    </reaction>
</comment>
<dbReference type="Gene3D" id="3.40.710.10">
    <property type="entry name" value="DD-peptidase/beta-lactamase superfamily"/>
    <property type="match status" value="1"/>
</dbReference>
<evidence type="ECO:0000256" key="15">
    <source>
        <dbReference type="ARBA" id="ARBA00034000"/>
    </source>
</evidence>
<evidence type="ECO:0000256" key="14">
    <source>
        <dbReference type="ARBA" id="ARBA00023316"/>
    </source>
</evidence>
<comment type="catalytic activity">
    <reaction evidence="16">
        <text>[GlcNAc-(1-&gt;4)-Mur2Ac(oyl-L-Ala-gamma-D-Glu-L-Lys-D-Ala-D-Ala)](n)-di-trans,octa-cis-undecaprenyl diphosphate + beta-D-GlcNAc-(1-&gt;4)-Mur2Ac(oyl-L-Ala-gamma-D-Glu-L-Lys-D-Ala-D-Ala)-di-trans,octa-cis-undecaprenyl diphosphate = [GlcNAc-(1-&gt;4)-Mur2Ac(oyl-L-Ala-gamma-D-Glu-L-Lys-D-Ala-D-Ala)](n+1)-di-trans,octa-cis-undecaprenyl diphosphate + di-trans,octa-cis-undecaprenyl diphosphate + H(+)</text>
        <dbReference type="Rhea" id="RHEA:23708"/>
        <dbReference type="Rhea" id="RHEA-COMP:9602"/>
        <dbReference type="Rhea" id="RHEA-COMP:9603"/>
        <dbReference type="ChEBI" id="CHEBI:15378"/>
        <dbReference type="ChEBI" id="CHEBI:58405"/>
        <dbReference type="ChEBI" id="CHEBI:60033"/>
        <dbReference type="ChEBI" id="CHEBI:78435"/>
        <dbReference type="EC" id="2.4.99.28"/>
    </reaction>
</comment>
<dbReference type="InterPro" id="IPR012338">
    <property type="entry name" value="Beta-lactam/transpept-like"/>
</dbReference>
<evidence type="ECO:0000256" key="6">
    <source>
        <dbReference type="ARBA" id="ARBA00022670"/>
    </source>
</evidence>
<keyword evidence="17" id="KW-0732">Signal</keyword>
<comment type="similarity">
    <text evidence="2">In the C-terminal section; belongs to the transpeptidase family.</text>
</comment>
<reference evidence="20 21" key="1">
    <citation type="submission" date="2018-06" db="EMBL/GenBank/DDBJ databases">
        <title>Paenibacillus imtechensis sp. nov.</title>
        <authorList>
            <person name="Pinnaka A.K."/>
            <person name="Singh H."/>
            <person name="Kaur M."/>
        </authorList>
    </citation>
    <scope>NUCLEOTIDE SEQUENCE [LARGE SCALE GENOMIC DNA]</scope>
    <source>
        <strain evidence="20 21">SMB1</strain>
    </source>
</reference>
<dbReference type="GO" id="GO:0009002">
    <property type="term" value="F:serine-type D-Ala-D-Ala carboxypeptidase activity"/>
    <property type="evidence" value="ECO:0007669"/>
    <property type="project" value="UniProtKB-EC"/>
</dbReference>
<dbReference type="PANTHER" id="PTHR32282:SF11">
    <property type="entry name" value="PENICILLIN-BINDING PROTEIN 1B"/>
    <property type="match status" value="1"/>
</dbReference>
<keyword evidence="6" id="KW-0645">Protease</keyword>
<evidence type="ECO:0000256" key="11">
    <source>
        <dbReference type="ARBA" id="ARBA00022984"/>
    </source>
</evidence>